<sequence>MISGFVYEQAAYQDTPLYDLARTLLLLRDTEIVAPEIPQRDWTEILGVDLDEWLMIVFALATAAKNNSGQLDRTAPSRDNWQDIDHRLDPERVDIVLRQLTVDVDTFRMKTASAPSTADHLWRFSFNQLKSTPFIDFSQGALVAPQYLFVLQAMMIENIFYRVGRKWKLFPEELGYRVEAYTGRQLRHARFSSVTPEITYDSGSKKSVDWLAVITDTVLLVECKSAKLSLDVRAGGPGALPFLEDRIGKARNQIAKTKGLIEDSKPGFEDFKGLLPLGLIVTAEPVHIANESVFTARLPSAECPTLVVSLKELELLCQLGAEEMIRTIRAIVGDPDFTTLTVEHAIRQNTDRLNANGHNKIIEKAFDATLKLGQKVEANLSGVDRT</sequence>
<accession>B8HE50</accession>
<dbReference type="KEGG" id="ach:Achl_1092"/>
<reference evidence="1" key="1">
    <citation type="submission" date="2009-01" db="EMBL/GenBank/DDBJ databases">
        <title>Complete sequence of chromosome of Arthrobacter chlorophenolicus A6.</title>
        <authorList>
            <consortium name="US DOE Joint Genome Institute"/>
            <person name="Lucas S."/>
            <person name="Copeland A."/>
            <person name="Lapidus A."/>
            <person name="Glavina del Rio T."/>
            <person name="Tice H."/>
            <person name="Bruce D."/>
            <person name="Goodwin L."/>
            <person name="Pitluck S."/>
            <person name="Goltsman E."/>
            <person name="Clum A."/>
            <person name="Larimer F."/>
            <person name="Land M."/>
            <person name="Hauser L."/>
            <person name="Kyrpides N."/>
            <person name="Mikhailova N."/>
            <person name="Jansson J."/>
            <person name="Richardson P."/>
        </authorList>
    </citation>
    <scope>NUCLEOTIDE SEQUENCE [LARGE SCALE GENOMIC DNA]</scope>
    <source>
        <strain evidence="1">A6</strain>
    </source>
</reference>
<dbReference type="HOGENOM" id="CLU_715044_0_0_11"/>
<dbReference type="AlphaFoldDB" id="B8HE50"/>
<protein>
    <submittedName>
        <fullName evidence="1">Uncharacterized protein</fullName>
    </submittedName>
</protein>
<proteinExistence type="predicted"/>
<keyword evidence="2" id="KW-1185">Reference proteome</keyword>
<gene>
    <name evidence="1" type="ordered locus">Achl_1092</name>
</gene>
<dbReference type="eggNOG" id="ENOG50330UX">
    <property type="taxonomic scope" value="Bacteria"/>
</dbReference>
<evidence type="ECO:0000313" key="1">
    <source>
        <dbReference type="EMBL" id="ACL39085.1"/>
    </source>
</evidence>
<evidence type="ECO:0000313" key="2">
    <source>
        <dbReference type="Proteomes" id="UP000002505"/>
    </source>
</evidence>
<dbReference type="Proteomes" id="UP000002505">
    <property type="component" value="Chromosome"/>
</dbReference>
<dbReference type="EMBL" id="CP001341">
    <property type="protein sequence ID" value="ACL39085.1"/>
    <property type="molecule type" value="Genomic_DNA"/>
</dbReference>
<organism evidence="1 2">
    <name type="scientific">Pseudarthrobacter chlorophenolicus (strain ATCC 700700 / DSM 12829 / CIP 107037 / JCM 12360 / KCTC 9906 / NCIMB 13794 / A6)</name>
    <name type="common">Arthrobacter chlorophenolicus</name>
    <dbReference type="NCBI Taxonomy" id="452863"/>
    <lineage>
        <taxon>Bacteria</taxon>
        <taxon>Bacillati</taxon>
        <taxon>Actinomycetota</taxon>
        <taxon>Actinomycetes</taxon>
        <taxon>Micrococcales</taxon>
        <taxon>Micrococcaceae</taxon>
        <taxon>Pseudarthrobacter</taxon>
    </lineage>
</organism>
<name>B8HE50_PSECP</name>